<dbReference type="GO" id="GO:0000155">
    <property type="term" value="F:phosphorelay sensor kinase activity"/>
    <property type="evidence" value="ECO:0007669"/>
    <property type="project" value="InterPro"/>
</dbReference>
<dbReference type="GO" id="GO:0005524">
    <property type="term" value="F:ATP binding"/>
    <property type="evidence" value="ECO:0007669"/>
    <property type="project" value="UniProtKB-KW"/>
</dbReference>
<dbReference type="SMART" id="SM00388">
    <property type="entry name" value="HisKA"/>
    <property type="match status" value="1"/>
</dbReference>
<evidence type="ECO:0000256" key="7">
    <source>
        <dbReference type="ARBA" id="ARBA00022840"/>
    </source>
</evidence>
<evidence type="ECO:0000256" key="6">
    <source>
        <dbReference type="ARBA" id="ARBA00022777"/>
    </source>
</evidence>
<keyword evidence="8" id="KW-0902">Two-component regulatory system</keyword>
<keyword evidence="15" id="KW-1185">Reference proteome</keyword>
<keyword evidence="10" id="KW-0472">Membrane</keyword>
<evidence type="ECO:0000256" key="1">
    <source>
        <dbReference type="ARBA" id="ARBA00000085"/>
    </source>
</evidence>
<dbReference type="Pfam" id="PF07495">
    <property type="entry name" value="Y_Y_Y"/>
    <property type="match status" value="1"/>
</dbReference>
<dbReference type="Pfam" id="PF00072">
    <property type="entry name" value="Response_reg"/>
    <property type="match status" value="1"/>
</dbReference>
<evidence type="ECO:0000259" key="13">
    <source>
        <dbReference type="PROSITE" id="PS50110"/>
    </source>
</evidence>
<organism evidence="14 15">
    <name type="scientific">Arthrospiribacter ruber</name>
    <dbReference type="NCBI Taxonomy" id="2487934"/>
    <lineage>
        <taxon>Bacteria</taxon>
        <taxon>Pseudomonadati</taxon>
        <taxon>Bacteroidota</taxon>
        <taxon>Cytophagia</taxon>
        <taxon>Cytophagales</taxon>
        <taxon>Cyclobacteriaceae</taxon>
        <taxon>Arthrospiribacter</taxon>
    </lineage>
</organism>
<dbReference type="InterPro" id="IPR003594">
    <property type="entry name" value="HATPase_dom"/>
</dbReference>
<gene>
    <name evidence="14" type="ORF">EGN73_16355</name>
</gene>
<dbReference type="CDD" id="cd00082">
    <property type="entry name" value="HisKA"/>
    <property type="match status" value="1"/>
</dbReference>
<sequence length="1354" mass="153775">MPKPKMIYRFFVFLLSTFLLLYWSANAQKNPYFFTLTTQDGLPSNTISAITQDKNDFIWVGTANGVSRYDGNSFQNFKKEVFPLLAANEISALEAVGDEIWIGTWKGLSKINIYNFEVIPVELGASIAVRTIYLDPEGTVWVGTTAGLFYFKEGKTGKLDRENSGLSHNMIRSVFMDRFDNLWVGTYDKLNKLSPGSEKFEQFELKENYKPSLQNNLIMDIQPDNYNPEWLWLGTETGLVHFHIHTGEKKTYNEANTALSNEVIKSIYTSTDGSLALGTDFGINILNPENGDIKQLFNHPELAYSVGSNVNWQIFEDSGGVVWFVTSNGLSFTNKNNSFYSFHEINHRQNNQKIGSQVKSILHTKNGDTWLATLNGVIRISPDGKEEVFDIHSGMGKQLLLNNVYALEEDDLGRIWIGTAGGINIWDPKILKMHSISSGNQNGLDSNYIAKFIKASDGTFWVSAWEGGLYKVSGKLNDIESLYFEKASEVGSEKVATGANALWAVNYDELFRIDLQTHRNSSVSIFNEVSNRRSLNAIYFSKKGVLWAATTNGLIEYQPQNDKAVYHPIQMGSDFLFNSITEDNQGNIWGAASGLLIKFKPGLDAYELFPLDSGLPIKSFFEGCFSKDKEGRLFFGGDNGFIRLATDAEASSFKPKLFFSNLRINNERILPGKITDSGLELPMDIAFMKKLSLNYAQRSFAIDFSALHYWQPKRNIYAYKLEGFDEDWSYASGSTNTAVYSKLPSGKYILKLKGSNNHGIWSDEIHTLDIVVKPPLFLSTPFIVIYIFLVLALLAFAFRFYTLRIHFKNEVNLAKIEKQHSEEIAKTKQQFFTNISHELRAPISLILPPIQQALSSKEIDLKSKELLRLAEKNSNRLLRVVNQILDFRKLEQDSLELKVRVFDLVSFSREVCELFKDKAARKNINFRFNSEIESCEIWADSEKLETVLYNLLSNAFKFTPDQGTVELSIRKHPDKNHYKNGAVDIQVHDTGIGIEPQEIPKVFDRFYQGSRGRQVDSGSGIGLSMVKEYTKLHFGKVNVESQPGEGSYFTVTLPLGNVHFPVEVEQKDDTINLLVSKDTDNFEEYEYDFDTSKPVILVVEDYPDMVDYLLLHLRESYHIVVAQNGQEALDKTRNFTPEVIISDIMMPVMDGLTLCRKVKQNPKTSHIGVILLSAKSLTSQKVEGLRTGADAYITKPFDLELLKANIEQLIKRKDVLLNYFKAEIITQPEFKEEGENIDDKFVKKVVGIIEANISNPEFTVELLSEEIGMSTAHLYRKLKALTHFSAKEIIRKYRLKKASILLRNKEGNISEIMYEVGFSNLSYFAKCFKKEYGVSPRDYQQNPQNEQTKTLDRI</sequence>
<keyword evidence="4" id="KW-0808">Transferase</keyword>
<dbReference type="PROSITE" id="PS50109">
    <property type="entry name" value="HIS_KIN"/>
    <property type="match status" value="1"/>
</dbReference>
<dbReference type="PROSITE" id="PS01124">
    <property type="entry name" value="HTH_ARAC_FAMILY_2"/>
    <property type="match status" value="1"/>
</dbReference>
<dbReference type="InterPro" id="IPR003661">
    <property type="entry name" value="HisK_dim/P_dom"/>
</dbReference>
<keyword evidence="10" id="KW-1133">Transmembrane helix</keyword>
<dbReference type="SMART" id="SM00387">
    <property type="entry name" value="HATPase_c"/>
    <property type="match status" value="1"/>
</dbReference>
<dbReference type="InterPro" id="IPR005467">
    <property type="entry name" value="His_kinase_dom"/>
</dbReference>
<evidence type="ECO:0000259" key="12">
    <source>
        <dbReference type="PROSITE" id="PS50109"/>
    </source>
</evidence>
<evidence type="ECO:0000256" key="10">
    <source>
        <dbReference type="SAM" id="Phobius"/>
    </source>
</evidence>
<proteinExistence type="predicted"/>
<dbReference type="Proteomes" id="UP000727490">
    <property type="component" value="Unassembled WGS sequence"/>
</dbReference>
<dbReference type="PANTHER" id="PTHR43547:SF2">
    <property type="entry name" value="HYBRID SIGNAL TRANSDUCTION HISTIDINE KINASE C"/>
    <property type="match status" value="1"/>
</dbReference>
<dbReference type="PROSITE" id="PS50110">
    <property type="entry name" value="RESPONSE_REGULATORY"/>
    <property type="match status" value="1"/>
</dbReference>
<feature type="modified residue" description="4-aspartylphosphate" evidence="9">
    <location>
        <position position="1143"/>
    </location>
</feature>
<name>A0A951MHD4_9BACT</name>
<dbReference type="PANTHER" id="PTHR43547">
    <property type="entry name" value="TWO-COMPONENT HISTIDINE KINASE"/>
    <property type="match status" value="1"/>
</dbReference>
<evidence type="ECO:0000256" key="3">
    <source>
        <dbReference type="ARBA" id="ARBA00022553"/>
    </source>
</evidence>
<feature type="domain" description="Response regulatory" evidence="13">
    <location>
        <begin position="1095"/>
        <end position="1210"/>
    </location>
</feature>
<keyword evidence="7" id="KW-0067">ATP-binding</keyword>
<dbReference type="InterPro" id="IPR011123">
    <property type="entry name" value="Y_Y_Y"/>
</dbReference>
<keyword evidence="5" id="KW-0547">Nucleotide-binding</keyword>
<dbReference type="SMART" id="SM00448">
    <property type="entry name" value="REC"/>
    <property type="match status" value="1"/>
</dbReference>
<dbReference type="InterPro" id="IPR018060">
    <property type="entry name" value="HTH_AraC"/>
</dbReference>
<dbReference type="InterPro" id="IPR001789">
    <property type="entry name" value="Sig_transdc_resp-reg_receiver"/>
</dbReference>
<dbReference type="SMART" id="SM00342">
    <property type="entry name" value="HTH_ARAC"/>
    <property type="match status" value="1"/>
</dbReference>
<dbReference type="RefSeq" id="WP_219292386.1">
    <property type="nucleotide sequence ID" value="NZ_RPHB01000008.1"/>
</dbReference>
<dbReference type="Pfam" id="PF02518">
    <property type="entry name" value="HATPase_c"/>
    <property type="match status" value="1"/>
</dbReference>
<dbReference type="Pfam" id="PF12833">
    <property type="entry name" value="HTH_18"/>
    <property type="match status" value="1"/>
</dbReference>
<feature type="domain" description="Histidine kinase" evidence="12">
    <location>
        <begin position="834"/>
        <end position="1057"/>
    </location>
</feature>
<reference evidence="14 15" key="1">
    <citation type="journal article" date="2020" name="Syst. Appl. Microbiol.">
        <title>Arthrospiribacter ruber gen. nov., sp. nov., a novel bacterium isolated from Arthrospira cultures.</title>
        <authorList>
            <person name="Waleron M."/>
            <person name="Misztak A."/>
            <person name="Waleron M.M."/>
            <person name="Furmaniak M."/>
            <person name="Mrozik A."/>
            <person name="Waleron K."/>
        </authorList>
    </citation>
    <scope>NUCLEOTIDE SEQUENCE [LARGE SCALE GENOMIC DNA]</scope>
    <source>
        <strain evidence="14 15">DPMB0001</strain>
    </source>
</reference>
<comment type="catalytic activity">
    <reaction evidence="1">
        <text>ATP + protein L-histidine = ADP + protein N-phospho-L-histidine.</text>
        <dbReference type="EC" id="2.7.13.3"/>
    </reaction>
</comment>
<keyword evidence="6 14" id="KW-0418">Kinase</keyword>
<dbReference type="EMBL" id="RPHB01000008">
    <property type="protein sequence ID" value="MBW3469371.1"/>
    <property type="molecule type" value="Genomic_DNA"/>
</dbReference>
<evidence type="ECO:0000256" key="8">
    <source>
        <dbReference type="ARBA" id="ARBA00023012"/>
    </source>
</evidence>
<dbReference type="GO" id="GO:0003700">
    <property type="term" value="F:DNA-binding transcription factor activity"/>
    <property type="evidence" value="ECO:0007669"/>
    <property type="project" value="InterPro"/>
</dbReference>
<evidence type="ECO:0000256" key="2">
    <source>
        <dbReference type="ARBA" id="ARBA00012438"/>
    </source>
</evidence>
<protein>
    <recommendedName>
        <fullName evidence="2">histidine kinase</fullName>
        <ecNumber evidence="2">2.7.13.3</ecNumber>
    </recommendedName>
</protein>
<feature type="domain" description="HTH araC/xylS-type" evidence="11">
    <location>
        <begin position="1243"/>
        <end position="1342"/>
    </location>
</feature>
<evidence type="ECO:0000259" key="11">
    <source>
        <dbReference type="PROSITE" id="PS01124"/>
    </source>
</evidence>
<dbReference type="GO" id="GO:0043565">
    <property type="term" value="F:sequence-specific DNA binding"/>
    <property type="evidence" value="ECO:0007669"/>
    <property type="project" value="InterPro"/>
</dbReference>
<feature type="transmembrane region" description="Helical" evidence="10">
    <location>
        <begin position="776"/>
        <end position="798"/>
    </location>
</feature>
<accession>A0A951MHD4</accession>
<evidence type="ECO:0000313" key="14">
    <source>
        <dbReference type="EMBL" id="MBW3469371.1"/>
    </source>
</evidence>
<keyword evidence="10" id="KW-0812">Transmembrane</keyword>
<evidence type="ECO:0000256" key="4">
    <source>
        <dbReference type="ARBA" id="ARBA00022679"/>
    </source>
</evidence>
<dbReference type="Pfam" id="PF00512">
    <property type="entry name" value="HisKA"/>
    <property type="match status" value="1"/>
</dbReference>
<dbReference type="EC" id="2.7.13.3" evidence="2"/>
<dbReference type="InterPro" id="IPR011110">
    <property type="entry name" value="Reg_prop"/>
</dbReference>
<dbReference type="Pfam" id="PF07494">
    <property type="entry name" value="Reg_prop"/>
    <property type="match status" value="3"/>
</dbReference>
<evidence type="ECO:0000256" key="9">
    <source>
        <dbReference type="PROSITE-ProRule" id="PRU00169"/>
    </source>
</evidence>
<evidence type="ECO:0000256" key="5">
    <source>
        <dbReference type="ARBA" id="ARBA00022741"/>
    </source>
</evidence>
<comment type="caution">
    <text evidence="14">The sequence shown here is derived from an EMBL/GenBank/DDBJ whole genome shotgun (WGS) entry which is preliminary data.</text>
</comment>
<keyword evidence="3 9" id="KW-0597">Phosphoprotein</keyword>
<evidence type="ECO:0000313" key="15">
    <source>
        <dbReference type="Proteomes" id="UP000727490"/>
    </source>
</evidence>
<dbReference type="FunFam" id="3.30.565.10:FF:000037">
    <property type="entry name" value="Hybrid sensor histidine kinase/response regulator"/>
    <property type="match status" value="1"/>
</dbReference>